<keyword evidence="7" id="KW-1185">Reference proteome</keyword>
<dbReference type="Proteomes" id="UP001597483">
    <property type="component" value="Unassembled WGS sequence"/>
</dbReference>
<accession>A0ABW5H748</accession>
<evidence type="ECO:0000256" key="5">
    <source>
        <dbReference type="ARBA" id="ARBA00023221"/>
    </source>
</evidence>
<dbReference type="EC" id="1.1.1.-" evidence="6"/>
<comment type="caution">
    <text evidence="6">The sequence shown here is derived from an EMBL/GenBank/DDBJ whole genome shotgun (WGS) entry which is preliminary data.</text>
</comment>
<protein>
    <submittedName>
        <fullName evidence="6">SDR family NAD(P)-dependent oxidoreductase</fullName>
        <ecNumber evidence="6">1.1.1.-</ecNumber>
    </submittedName>
</protein>
<dbReference type="InterPro" id="IPR002347">
    <property type="entry name" value="SDR_fam"/>
</dbReference>
<evidence type="ECO:0000256" key="4">
    <source>
        <dbReference type="ARBA" id="ARBA00023098"/>
    </source>
</evidence>
<evidence type="ECO:0000256" key="1">
    <source>
        <dbReference type="ARBA" id="ARBA00006484"/>
    </source>
</evidence>
<dbReference type="Pfam" id="PF13561">
    <property type="entry name" value="adh_short_C2"/>
    <property type="match status" value="1"/>
</dbReference>
<dbReference type="EMBL" id="JBHUKS010000011">
    <property type="protein sequence ID" value="MFD2469031.1"/>
    <property type="molecule type" value="Genomic_DNA"/>
</dbReference>
<evidence type="ECO:0000313" key="6">
    <source>
        <dbReference type="EMBL" id="MFD2469031.1"/>
    </source>
</evidence>
<dbReference type="PROSITE" id="PS00061">
    <property type="entry name" value="ADH_SHORT"/>
    <property type="match status" value="1"/>
</dbReference>
<dbReference type="PANTHER" id="PTHR43180">
    <property type="entry name" value="3-OXOACYL-(ACYL-CARRIER-PROTEIN) REDUCTASE (AFU_ORTHOLOGUE AFUA_6G11210)"/>
    <property type="match status" value="1"/>
</dbReference>
<keyword evidence="5" id="KW-0753">Steroid metabolism</keyword>
<dbReference type="SUPFAM" id="SSF51735">
    <property type="entry name" value="NAD(P)-binding Rossmann-fold domains"/>
    <property type="match status" value="1"/>
</dbReference>
<name>A0ABW5H748_9PSEU</name>
<comment type="similarity">
    <text evidence="1">Belongs to the short-chain dehydrogenases/reductases (SDR) family.</text>
</comment>
<dbReference type="NCBIfam" id="NF005559">
    <property type="entry name" value="PRK07231.1"/>
    <property type="match status" value="1"/>
</dbReference>
<dbReference type="RefSeq" id="WP_378305099.1">
    <property type="nucleotide sequence ID" value="NZ_JBHUKS010000011.1"/>
</dbReference>
<dbReference type="PRINTS" id="PR00080">
    <property type="entry name" value="SDRFAMILY"/>
</dbReference>
<evidence type="ECO:0000256" key="3">
    <source>
        <dbReference type="ARBA" id="ARBA00023027"/>
    </source>
</evidence>
<keyword evidence="3" id="KW-0520">NAD</keyword>
<dbReference type="InterPro" id="IPR020904">
    <property type="entry name" value="Sc_DH/Rdtase_CS"/>
</dbReference>
<dbReference type="InterPro" id="IPR036291">
    <property type="entry name" value="NAD(P)-bd_dom_sf"/>
</dbReference>
<proteinExistence type="inferred from homology"/>
<dbReference type="GO" id="GO:0016491">
    <property type="term" value="F:oxidoreductase activity"/>
    <property type="evidence" value="ECO:0007669"/>
    <property type="project" value="UniProtKB-KW"/>
</dbReference>
<dbReference type="Gene3D" id="3.40.50.720">
    <property type="entry name" value="NAD(P)-binding Rossmann-like Domain"/>
    <property type="match status" value="1"/>
</dbReference>
<dbReference type="PANTHER" id="PTHR43180:SF28">
    <property type="entry name" value="NAD(P)-BINDING ROSSMANN-FOLD SUPERFAMILY PROTEIN"/>
    <property type="match status" value="1"/>
</dbReference>
<sequence length="244" mass="25068">MRLEGKVVVITGGARGQGAAEGALFAQEGARVILADVDEEAGRAVAAGFGGSFVRLDVSAEDGWEAALDGVVVRYGRLDVLVNNAARYRTKLLTEESVAALDGILAVNLRGPFLGIRAAAKRMEHGGSIVNVSSTAGMTGYPGHGAYGMSKWALRGLTKVAAAELAPQGIRVNCLIPGAIEGPMLEQSVPPEVLADPEHWAGTPIGRAGRTDEVARAALFLASEDSSYLTGTELVVDGGATGTG</sequence>
<keyword evidence="2 6" id="KW-0560">Oxidoreductase</keyword>
<gene>
    <name evidence="6" type="ORF">ACFSVL_16710</name>
</gene>
<organism evidence="6 7">
    <name type="scientific">Amycolatopsis silviterrae</name>
    <dbReference type="NCBI Taxonomy" id="1656914"/>
    <lineage>
        <taxon>Bacteria</taxon>
        <taxon>Bacillati</taxon>
        <taxon>Actinomycetota</taxon>
        <taxon>Actinomycetes</taxon>
        <taxon>Pseudonocardiales</taxon>
        <taxon>Pseudonocardiaceae</taxon>
        <taxon>Amycolatopsis</taxon>
    </lineage>
</organism>
<evidence type="ECO:0000313" key="7">
    <source>
        <dbReference type="Proteomes" id="UP001597483"/>
    </source>
</evidence>
<reference evidence="7" key="1">
    <citation type="journal article" date="2019" name="Int. J. Syst. Evol. Microbiol.">
        <title>The Global Catalogue of Microorganisms (GCM) 10K type strain sequencing project: providing services to taxonomists for standard genome sequencing and annotation.</title>
        <authorList>
            <consortium name="The Broad Institute Genomics Platform"/>
            <consortium name="The Broad Institute Genome Sequencing Center for Infectious Disease"/>
            <person name="Wu L."/>
            <person name="Ma J."/>
        </authorList>
    </citation>
    <scope>NUCLEOTIDE SEQUENCE [LARGE SCALE GENOMIC DNA]</scope>
    <source>
        <strain evidence="7">CGMCC 4.7641</strain>
    </source>
</reference>
<evidence type="ECO:0000256" key="2">
    <source>
        <dbReference type="ARBA" id="ARBA00023002"/>
    </source>
</evidence>
<dbReference type="PRINTS" id="PR00081">
    <property type="entry name" value="GDHRDH"/>
</dbReference>
<keyword evidence="4" id="KW-0443">Lipid metabolism</keyword>